<keyword evidence="14" id="KW-0472">Membrane</keyword>
<protein>
    <recommendedName>
        <fullName evidence="3">histidine kinase</fullName>
        <ecNumber evidence="3">2.7.13.3</ecNumber>
    </recommendedName>
</protein>
<keyword evidence="8" id="KW-0812">Transmembrane</keyword>
<dbReference type="SUPFAM" id="SSF47384">
    <property type="entry name" value="Homodimeric domain of signal transducing histidine kinase"/>
    <property type="match status" value="1"/>
</dbReference>
<reference evidence="17" key="1">
    <citation type="submission" date="2019-02" db="EMBL/GenBank/DDBJ databases">
        <title>Draft genome of the type strain Pelomonas aquatica CCUG 52575T.</title>
        <authorList>
            <person name="Gomila M."/>
            <person name="Lalucat J."/>
        </authorList>
    </citation>
    <scope>NUCLEOTIDE SEQUENCE</scope>
    <source>
        <strain evidence="17">CCUG 52575</strain>
    </source>
</reference>
<dbReference type="Pfam" id="PF00512">
    <property type="entry name" value="HisKA"/>
    <property type="match status" value="1"/>
</dbReference>
<evidence type="ECO:0000256" key="13">
    <source>
        <dbReference type="ARBA" id="ARBA00023012"/>
    </source>
</evidence>
<dbReference type="CDD" id="cd00082">
    <property type="entry name" value="HisKA"/>
    <property type="match status" value="1"/>
</dbReference>
<keyword evidence="5" id="KW-0997">Cell inner membrane</keyword>
<dbReference type="GO" id="GO:0005886">
    <property type="term" value="C:plasma membrane"/>
    <property type="evidence" value="ECO:0007669"/>
    <property type="project" value="UniProtKB-SubCell"/>
</dbReference>
<evidence type="ECO:0000256" key="14">
    <source>
        <dbReference type="ARBA" id="ARBA00023136"/>
    </source>
</evidence>
<keyword evidence="18" id="KW-1185">Reference proteome</keyword>
<evidence type="ECO:0000256" key="4">
    <source>
        <dbReference type="ARBA" id="ARBA00022475"/>
    </source>
</evidence>
<evidence type="ECO:0000256" key="3">
    <source>
        <dbReference type="ARBA" id="ARBA00012438"/>
    </source>
</evidence>
<dbReference type="PANTHER" id="PTHR44936">
    <property type="entry name" value="SENSOR PROTEIN CREC"/>
    <property type="match status" value="1"/>
</dbReference>
<dbReference type="CDD" id="cd06225">
    <property type="entry name" value="HAMP"/>
    <property type="match status" value="1"/>
</dbReference>
<evidence type="ECO:0000259" key="15">
    <source>
        <dbReference type="PROSITE" id="PS50109"/>
    </source>
</evidence>
<dbReference type="InterPro" id="IPR036890">
    <property type="entry name" value="HATPase_C_sf"/>
</dbReference>
<organism evidence="17 18">
    <name type="scientific">Pelomonas aquatica</name>
    <dbReference type="NCBI Taxonomy" id="431058"/>
    <lineage>
        <taxon>Bacteria</taxon>
        <taxon>Pseudomonadati</taxon>
        <taxon>Pseudomonadota</taxon>
        <taxon>Betaproteobacteria</taxon>
        <taxon>Burkholderiales</taxon>
        <taxon>Sphaerotilaceae</taxon>
        <taxon>Roseateles</taxon>
    </lineage>
</organism>
<evidence type="ECO:0000256" key="12">
    <source>
        <dbReference type="ARBA" id="ARBA00022989"/>
    </source>
</evidence>
<dbReference type="SMART" id="SM00304">
    <property type="entry name" value="HAMP"/>
    <property type="match status" value="1"/>
</dbReference>
<keyword evidence="11" id="KW-0067">ATP-binding</keyword>
<dbReference type="InterPro" id="IPR003594">
    <property type="entry name" value="HATPase_dom"/>
</dbReference>
<dbReference type="EC" id="2.7.13.3" evidence="3"/>
<dbReference type="SUPFAM" id="SSF55874">
    <property type="entry name" value="ATPase domain of HSP90 chaperone/DNA topoisomerase II/histidine kinase"/>
    <property type="match status" value="1"/>
</dbReference>
<dbReference type="GO" id="GO:0000155">
    <property type="term" value="F:phosphorelay sensor kinase activity"/>
    <property type="evidence" value="ECO:0007669"/>
    <property type="project" value="InterPro"/>
</dbReference>
<gene>
    <name evidence="17" type="ORF">EXJ73_14125</name>
</gene>
<dbReference type="PRINTS" id="PR00344">
    <property type="entry name" value="BCTRLSENSOR"/>
</dbReference>
<comment type="subcellular location">
    <subcellularLocation>
        <location evidence="2">Cell inner membrane</location>
        <topology evidence="2">Multi-pass membrane protein</topology>
    </subcellularLocation>
</comment>
<evidence type="ECO:0000256" key="5">
    <source>
        <dbReference type="ARBA" id="ARBA00022519"/>
    </source>
</evidence>
<evidence type="ECO:0000256" key="6">
    <source>
        <dbReference type="ARBA" id="ARBA00022553"/>
    </source>
</evidence>
<dbReference type="InterPro" id="IPR005467">
    <property type="entry name" value="His_kinase_dom"/>
</dbReference>
<dbReference type="AlphaFoldDB" id="A0A9X4LHH1"/>
<feature type="domain" description="Histidine kinase" evidence="15">
    <location>
        <begin position="221"/>
        <end position="419"/>
    </location>
</feature>
<evidence type="ECO:0000256" key="8">
    <source>
        <dbReference type="ARBA" id="ARBA00022692"/>
    </source>
</evidence>
<evidence type="ECO:0000256" key="1">
    <source>
        <dbReference type="ARBA" id="ARBA00000085"/>
    </source>
</evidence>
<dbReference type="SMART" id="SM00387">
    <property type="entry name" value="HATPase_c"/>
    <property type="match status" value="1"/>
</dbReference>
<dbReference type="Pfam" id="PF00672">
    <property type="entry name" value="HAMP"/>
    <property type="match status" value="1"/>
</dbReference>
<dbReference type="InterPro" id="IPR003660">
    <property type="entry name" value="HAMP_dom"/>
</dbReference>
<sequence>MLILAIGLVLAQSLTFLFVLGERSLTMRGMMVEYLSADVASSVAMLDRLPSSERGLWLERLKRPNYQLRLGDVIHSESLLAVPDGLAKAVAGSLSEALAQPVLTSDQRDGSGELRFLLRLQDGSPVSVVIGPPALHLSPWLLAALAGQFALLGTGCWLVVRQVTRPLSQLAVAARSLKPGQPGTTLPPDGPREVLEVTEAFDQMRHRIDEHLEERVEMLGAISHDLQTPITRMRLRAEMLRDEPMRDKLQGDLAQMQHLVEMGLAYARTSQAIEEPLMPTDLVALLESIVADYQDAGQDVVWLGGPLITARTRPKALHRIVVNLIDNSLKFAGAVEVSMEQQDGKAVMRVMDRGPGIPPEDIDKVTKPFYRVEGSRSRETGGTGLGLAIVQRLLVHCQGDLALSPREGGGLVAAVRIPL</sequence>
<dbReference type="Gene3D" id="1.10.287.130">
    <property type="match status" value="1"/>
</dbReference>
<dbReference type="GO" id="GO:0005524">
    <property type="term" value="F:ATP binding"/>
    <property type="evidence" value="ECO:0007669"/>
    <property type="project" value="UniProtKB-KW"/>
</dbReference>
<feature type="domain" description="HAMP" evidence="16">
    <location>
        <begin position="161"/>
        <end position="213"/>
    </location>
</feature>
<keyword evidence="9" id="KW-0547">Nucleotide-binding</keyword>
<dbReference type="Gene3D" id="3.30.565.10">
    <property type="entry name" value="Histidine kinase-like ATPase, C-terminal domain"/>
    <property type="match status" value="1"/>
</dbReference>
<keyword evidence="7" id="KW-0808">Transferase</keyword>
<dbReference type="InterPro" id="IPR036097">
    <property type="entry name" value="HisK_dim/P_sf"/>
</dbReference>
<dbReference type="SMART" id="SM00388">
    <property type="entry name" value="HisKA"/>
    <property type="match status" value="1"/>
</dbReference>
<dbReference type="InterPro" id="IPR004358">
    <property type="entry name" value="Sig_transdc_His_kin-like_C"/>
</dbReference>
<accession>A0A9X4LHH1</accession>
<evidence type="ECO:0000313" key="18">
    <source>
        <dbReference type="Proteomes" id="UP001152766"/>
    </source>
</evidence>
<evidence type="ECO:0000256" key="2">
    <source>
        <dbReference type="ARBA" id="ARBA00004429"/>
    </source>
</evidence>
<keyword evidence="12" id="KW-1133">Transmembrane helix</keyword>
<comment type="catalytic activity">
    <reaction evidence="1">
        <text>ATP + protein L-histidine = ADP + protein N-phospho-L-histidine.</text>
        <dbReference type="EC" id="2.7.13.3"/>
    </reaction>
</comment>
<name>A0A9X4LHH1_9BURK</name>
<evidence type="ECO:0000256" key="7">
    <source>
        <dbReference type="ARBA" id="ARBA00022679"/>
    </source>
</evidence>
<dbReference type="EMBL" id="SGUG01000019">
    <property type="protein sequence ID" value="MDG0863602.1"/>
    <property type="molecule type" value="Genomic_DNA"/>
</dbReference>
<evidence type="ECO:0000256" key="9">
    <source>
        <dbReference type="ARBA" id="ARBA00022741"/>
    </source>
</evidence>
<dbReference type="RefSeq" id="WP_268150793.1">
    <property type="nucleotide sequence ID" value="NZ_JAPPUW010000010.1"/>
</dbReference>
<evidence type="ECO:0000313" key="17">
    <source>
        <dbReference type="EMBL" id="MDG0863602.1"/>
    </source>
</evidence>
<keyword evidence="4" id="KW-1003">Cell membrane</keyword>
<dbReference type="PROSITE" id="PS50885">
    <property type="entry name" value="HAMP"/>
    <property type="match status" value="1"/>
</dbReference>
<dbReference type="Pfam" id="PF02518">
    <property type="entry name" value="HATPase_c"/>
    <property type="match status" value="1"/>
</dbReference>
<keyword evidence="10" id="KW-0418">Kinase</keyword>
<dbReference type="InterPro" id="IPR003661">
    <property type="entry name" value="HisK_dim/P_dom"/>
</dbReference>
<proteinExistence type="predicted"/>
<evidence type="ECO:0000256" key="11">
    <source>
        <dbReference type="ARBA" id="ARBA00022840"/>
    </source>
</evidence>
<keyword evidence="6" id="KW-0597">Phosphoprotein</keyword>
<evidence type="ECO:0000256" key="10">
    <source>
        <dbReference type="ARBA" id="ARBA00022777"/>
    </source>
</evidence>
<dbReference type="Proteomes" id="UP001152766">
    <property type="component" value="Unassembled WGS sequence"/>
</dbReference>
<dbReference type="InterPro" id="IPR050980">
    <property type="entry name" value="2C_sensor_his_kinase"/>
</dbReference>
<dbReference type="PROSITE" id="PS50109">
    <property type="entry name" value="HIS_KIN"/>
    <property type="match status" value="1"/>
</dbReference>
<dbReference type="PANTHER" id="PTHR44936:SF5">
    <property type="entry name" value="SENSOR HISTIDINE KINASE ENVZ"/>
    <property type="match status" value="1"/>
</dbReference>
<evidence type="ECO:0000259" key="16">
    <source>
        <dbReference type="PROSITE" id="PS50885"/>
    </source>
</evidence>
<comment type="caution">
    <text evidence="17">The sequence shown here is derived from an EMBL/GenBank/DDBJ whole genome shotgun (WGS) entry which is preliminary data.</text>
</comment>
<keyword evidence="13" id="KW-0902">Two-component regulatory system</keyword>